<dbReference type="Pfam" id="PF13185">
    <property type="entry name" value="GAF_2"/>
    <property type="match status" value="1"/>
</dbReference>
<dbReference type="SUPFAM" id="SSF55781">
    <property type="entry name" value="GAF domain-like"/>
    <property type="match status" value="1"/>
</dbReference>
<dbReference type="EMBL" id="JACOFW010000009">
    <property type="protein sequence ID" value="MBC3807657.1"/>
    <property type="molecule type" value="Genomic_DNA"/>
</dbReference>
<dbReference type="Gene3D" id="1.10.287.130">
    <property type="match status" value="1"/>
</dbReference>
<evidence type="ECO:0000256" key="1">
    <source>
        <dbReference type="ARBA" id="ARBA00000085"/>
    </source>
</evidence>
<dbReference type="SMART" id="SM00065">
    <property type="entry name" value="GAF"/>
    <property type="match status" value="1"/>
</dbReference>
<dbReference type="InterPro" id="IPR003661">
    <property type="entry name" value="HisK_dim/P_dom"/>
</dbReference>
<sequence>MLIGNVVTQSQRPWQILLCLLLSVWGMLTAHAAVVGSLRFEHIGQEQGFVQQSISSIAQDQQGFMWFGTQAGLVKFDGYRTTVFQSDPRNPKTISDNFASALYMHRDGSLWIGTQSGLSLFDRNTNTFTNFIRRDKNSGLSGNYKIYAIVNDGADGLWLATDYGLMHFNMLTKTFEDYRHDKDVPDSLRDDLINDLVRDDQNNLWIATPIGLDKFDPKTKRFEHIDINLSNRSNLRQNNVIALSIDKDHVLWIGSDAGLSKFALHQNKPIVQPFADRENFDLSHIQALYHDHNNTLWVGTVSQGLLRYTKASGVFEQFRHRPLDPNSLLHNHVSKIFQDQSGALWVGAKSAGLSRVDLASGGFSRFVQFQDDATGMSDNRIRAIAPADKDHLWLGTYAGGMLKLNLHNQHVEVWQKDPQKKHSLQDNQIASFLPEKDGRMWIGTRSGLTLFDPKQDRFTPVFISHDTNDNYIERMILDHTGAMWISSRGGLHRRQPGEKHFTTFRHDADDPDSIANNWALSIMEDKRGVIWIGTMNGLDYFDRTTEKFIHLKHDDAIKDSISHNRVHALFEDSSGKLWVGTSGGLNKMEKTADGKFQFTFFPTKADGSAESVGGILEDKSGNIWFSNTAGISRIDRQSGRVKNYTAKDGMIEGSFLIGAVLMSEDGTMNFGGWTGLTRFKPEDISDNTIPPKVVITDFLISNQSIGSLKNSHSPRLQGAISDAKEIKLSYLDSIFSIEFSALHFANPMGNEYAYQLVGFDPGWVDTDAKKRFATYTNLDPGQYTFRVKASNKNGIWNEEGISLSINISPPFWKTWWFRLLFVVFLIGLTYAFFVFRVRQLMQQKLLLEDQVALRTQELQNQKLAVEKQKETLEHAHRNISLLSEIGKEITATLDTDAIIKLLYRNVNNLMDATVFGIGFYDPGRNQIDFPFVIEAGERYAPYTRDCANKNQFTVWCIDHRKELFINDLYQEYHHYIQDLTLTENPKSWGAVLDNGAVSVTPLSILYVPFFVKSEIRGVIGVQSFIKDAYQSTDLDILRTLASYVGIALDNAEAYRQLQETQAQLVEREKLAALGSLVAGVAHELNTPLGNSLLIASAIEDSVHSISDTIARGSIKRSDFKNFAERCIEACTLLIRSLHTSANLVSSFKQVAVDQASAQSRLFDLKKTTIEIVATMMNQVRQLEHELSIDIPENIAMHSYPGSYGQVLINLLQNAMLHGFEGRQHGVMTISACLLTAERVQIKFEDNGVGIKEEYLHRIFEPFFTTKLGHGGSGLGLNVTYNIVNSLLGGQIRVESVIDKGTVFILELPVNVIDGQSEQD</sequence>
<dbReference type="InterPro" id="IPR036890">
    <property type="entry name" value="HATPase_C_sf"/>
</dbReference>
<dbReference type="PROSITE" id="PS50109">
    <property type="entry name" value="HIS_KIN"/>
    <property type="match status" value="1"/>
</dbReference>
<dbReference type="SUPFAM" id="SSF63829">
    <property type="entry name" value="Calcium-dependent phosphotriesterase"/>
    <property type="match status" value="3"/>
</dbReference>
<dbReference type="Pfam" id="PF07494">
    <property type="entry name" value="Reg_prop"/>
    <property type="match status" value="4"/>
</dbReference>
<evidence type="ECO:0000256" key="2">
    <source>
        <dbReference type="ARBA" id="ARBA00012438"/>
    </source>
</evidence>
<evidence type="ECO:0000259" key="5">
    <source>
        <dbReference type="PROSITE" id="PS50109"/>
    </source>
</evidence>
<dbReference type="InterPro" id="IPR011123">
    <property type="entry name" value="Y_Y_Y"/>
</dbReference>
<dbReference type="Pfam" id="PF07495">
    <property type="entry name" value="Y_Y_Y"/>
    <property type="match status" value="1"/>
</dbReference>
<name>A0ABR6X4D9_9BURK</name>
<keyword evidence="4" id="KW-0472">Membrane</keyword>
<evidence type="ECO:0000313" key="6">
    <source>
        <dbReference type="EMBL" id="MBC3807657.1"/>
    </source>
</evidence>
<dbReference type="InterPro" id="IPR015943">
    <property type="entry name" value="WD40/YVTN_repeat-like_dom_sf"/>
</dbReference>
<dbReference type="Gene3D" id="2.60.40.10">
    <property type="entry name" value="Immunoglobulins"/>
    <property type="match status" value="1"/>
</dbReference>
<feature type="domain" description="Histidine kinase" evidence="5">
    <location>
        <begin position="1079"/>
        <end position="1311"/>
    </location>
</feature>
<comment type="caution">
    <text evidence="6">The sequence shown here is derived from an EMBL/GenBank/DDBJ whole genome shotgun (WGS) entry which is preliminary data.</text>
</comment>
<keyword evidence="7" id="KW-1185">Reference proteome</keyword>
<dbReference type="Pfam" id="PF02518">
    <property type="entry name" value="HATPase_c"/>
    <property type="match status" value="1"/>
</dbReference>
<dbReference type="InterPro" id="IPR013783">
    <property type="entry name" value="Ig-like_fold"/>
</dbReference>
<proteinExistence type="predicted"/>
<protein>
    <recommendedName>
        <fullName evidence="2">histidine kinase</fullName>
        <ecNumber evidence="2">2.7.13.3</ecNumber>
    </recommendedName>
</protein>
<dbReference type="InterPro" id="IPR005467">
    <property type="entry name" value="His_kinase_dom"/>
</dbReference>
<keyword evidence="3" id="KW-0597">Phosphoprotein</keyword>
<dbReference type="PRINTS" id="PR00344">
    <property type="entry name" value="BCTRLSENSOR"/>
</dbReference>
<dbReference type="InterPro" id="IPR029016">
    <property type="entry name" value="GAF-like_dom_sf"/>
</dbReference>
<gene>
    <name evidence="6" type="ORF">H8K52_09910</name>
</gene>
<dbReference type="CDD" id="cd00082">
    <property type="entry name" value="HisKA"/>
    <property type="match status" value="1"/>
</dbReference>
<organism evidence="6 7">
    <name type="scientific">Undibacterium seohonense</name>
    <dbReference type="NCBI Taxonomy" id="1344950"/>
    <lineage>
        <taxon>Bacteria</taxon>
        <taxon>Pseudomonadati</taxon>
        <taxon>Pseudomonadota</taxon>
        <taxon>Betaproteobacteria</taxon>
        <taxon>Burkholderiales</taxon>
        <taxon>Oxalobacteraceae</taxon>
        <taxon>Undibacterium</taxon>
    </lineage>
</organism>
<dbReference type="EC" id="2.7.13.3" evidence="2"/>
<comment type="catalytic activity">
    <reaction evidence="1">
        <text>ATP + protein L-histidine = ADP + protein N-phospho-L-histidine.</text>
        <dbReference type="EC" id="2.7.13.3"/>
    </reaction>
</comment>
<dbReference type="InterPro" id="IPR036097">
    <property type="entry name" value="HisK_dim/P_sf"/>
</dbReference>
<reference evidence="6 7" key="1">
    <citation type="submission" date="2020-08" db="EMBL/GenBank/DDBJ databases">
        <title>Novel species isolated from subtropical streams in China.</title>
        <authorList>
            <person name="Lu H."/>
        </authorList>
    </citation>
    <scope>NUCLEOTIDE SEQUENCE [LARGE SCALE GENOMIC DNA]</scope>
    <source>
        <strain evidence="6 7">KACC 16656</strain>
    </source>
</reference>
<evidence type="ECO:0000256" key="4">
    <source>
        <dbReference type="SAM" id="Phobius"/>
    </source>
</evidence>
<accession>A0ABR6X4D9</accession>
<dbReference type="Gene3D" id="2.130.10.10">
    <property type="entry name" value="YVTN repeat-like/Quinoprotein amine dehydrogenase"/>
    <property type="match status" value="4"/>
</dbReference>
<dbReference type="Gene3D" id="3.30.565.10">
    <property type="entry name" value="Histidine kinase-like ATPase, C-terminal domain"/>
    <property type="match status" value="1"/>
</dbReference>
<dbReference type="InterPro" id="IPR003594">
    <property type="entry name" value="HATPase_dom"/>
</dbReference>
<dbReference type="InterPro" id="IPR003018">
    <property type="entry name" value="GAF"/>
</dbReference>
<keyword evidence="4" id="KW-0812">Transmembrane</keyword>
<feature type="transmembrane region" description="Helical" evidence="4">
    <location>
        <begin position="815"/>
        <end position="835"/>
    </location>
</feature>
<dbReference type="SUPFAM" id="SSF47384">
    <property type="entry name" value="Homodimeric domain of signal transducing histidine kinase"/>
    <property type="match status" value="1"/>
</dbReference>
<evidence type="ECO:0000256" key="3">
    <source>
        <dbReference type="ARBA" id="ARBA00022553"/>
    </source>
</evidence>
<dbReference type="SMART" id="SM00387">
    <property type="entry name" value="HATPase_c"/>
    <property type="match status" value="1"/>
</dbReference>
<dbReference type="InterPro" id="IPR004358">
    <property type="entry name" value="Sig_transdc_His_kin-like_C"/>
</dbReference>
<dbReference type="Gene3D" id="3.30.450.40">
    <property type="match status" value="1"/>
</dbReference>
<dbReference type="PANTHER" id="PTHR43547">
    <property type="entry name" value="TWO-COMPONENT HISTIDINE KINASE"/>
    <property type="match status" value="1"/>
</dbReference>
<keyword evidence="4" id="KW-1133">Transmembrane helix</keyword>
<evidence type="ECO:0000313" key="7">
    <source>
        <dbReference type="Proteomes" id="UP000648257"/>
    </source>
</evidence>
<dbReference type="Proteomes" id="UP000648257">
    <property type="component" value="Unassembled WGS sequence"/>
</dbReference>
<dbReference type="SUPFAM" id="SSF55874">
    <property type="entry name" value="ATPase domain of HSP90 chaperone/DNA topoisomerase II/histidine kinase"/>
    <property type="match status" value="1"/>
</dbReference>
<dbReference type="RefSeq" id="WP_186922744.1">
    <property type="nucleotide sequence ID" value="NZ_JACOFW010000009.1"/>
</dbReference>
<dbReference type="InterPro" id="IPR011110">
    <property type="entry name" value="Reg_prop"/>
</dbReference>
<dbReference type="PANTHER" id="PTHR43547:SF2">
    <property type="entry name" value="HYBRID SIGNAL TRANSDUCTION HISTIDINE KINASE C"/>
    <property type="match status" value="1"/>
</dbReference>